<keyword evidence="7 13" id="KW-0378">Hydrolase</keyword>
<comment type="similarity">
    <text evidence="2">Belongs to the UppP family.</text>
</comment>
<dbReference type="GO" id="GO:0050380">
    <property type="term" value="F:undecaprenyl-diphosphatase activity"/>
    <property type="evidence" value="ECO:0007669"/>
    <property type="project" value="UniProtKB-EC"/>
</dbReference>
<comment type="subcellular location">
    <subcellularLocation>
        <location evidence="1">Cell membrane</location>
        <topology evidence="1">Multi-pass membrane protein</topology>
    </subcellularLocation>
</comment>
<protein>
    <recommendedName>
        <fullName evidence="4">Undecaprenyl-diphosphatase</fullName>
        <ecNumber evidence="3">3.6.1.27</ecNumber>
    </recommendedName>
    <alternativeName>
        <fullName evidence="10">Undecaprenyl pyrophosphate phosphatase</fullName>
    </alternativeName>
</protein>
<dbReference type="InterPro" id="IPR003824">
    <property type="entry name" value="UppP"/>
</dbReference>
<feature type="transmembrane region" description="Helical" evidence="12">
    <location>
        <begin position="250"/>
        <end position="273"/>
    </location>
</feature>
<evidence type="ECO:0000256" key="10">
    <source>
        <dbReference type="ARBA" id="ARBA00032707"/>
    </source>
</evidence>
<evidence type="ECO:0000256" key="8">
    <source>
        <dbReference type="ARBA" id="ARBA00022989"/>
    </source>
</evidence>
<evidence type="ECO:0000256" key="1">
    <source>
        <dbReference type="ARBA" id="ARBA00004651"/>
    </source>
</evidence>
<organism evidence="13">
    <name type="scientific">mine drainage metagenome</name>
    <dbReference type="NCBI Taxonomy" id="410659"/>
    <lineage>
        <taxon>unclassified sequences</taxon>
        <taxon>metagenomes</taxon>
        <taxon>ecological metagenomes</taxon>
    </lineage>
</organism>
<dbReference type="PANTHER" id="PTHR30622">
    <property type="entry name" value="UNDECAPRENYL-DIPHOSPHATASE"/>
    <property type="match status" value="1"/>
</dbReference>
<feature type="transmembrane region" description="Helical" evidence="12">
    <location>
        <begin position="46"/>
        <end position="63"/>
    </location>
</feature>
<evidence type="ECO:0000256" key="9">
    <source>
        <dbReference type="ARBA" id="ARBA00023136"/>
    </source>
</evidence>
<comment type="catalytic activity">
    <reaction evidence="11">
        <text>di-trans,octa-cis-undecaprenyl diphosphate + H2O = di-trans,octa-cis-undecaprenyl phosphate + phosphate + H(+)</text>
        <dbReference type="Rhea" id="RHEA:28094"/>
        <dbReference type="ChEBI" id="CHEBI:15377"/>
        <dbReference type="ChEBI" id="CHEBI:15378"/>
        <dbReference type="ChEBI" id="CHEBI:43474"/>
        <dbReference type="ChEBI" id="CHEBI:58405"/>
        <dbReference type="ChEBI" id="CHEBI:60392"/>
        <dbReference type="EC" id="3.6.1.27"/>
    </reaction>
</comment>
<reference evidence="13" key="1">
    <citation type="submission" date="2016-10" db="EMBL/GenBank/DDBJ databases">
        <title>Sequence of Gallionella enrichment culture.</title>
        <authorList>
            <person name="Poehlein A."/>
            <person name="Muehling M."/>
            <person name="Daniel R."/>
        </authorList>
    </citation>
    <scope>NUCLEOTIDE SEQUENCE</scope>
</reference>
<evidence type="ECO:0000256" key="4">
    <source>
        <dbReference type="ARBA" id="ARBA00021581"/>
    </source>
</evidence>
<dbReference type="EC" id="3.6.1.27" evidence="3"/>
<evidence type="ECO:0000256" key="2">
    <source>
        <dbReference type="ARBA" id="ARBA00010621"/>
    </source>
</evidence>
<sequence>MDIIILLKAAILGVVEGLTEFLPISSTGHLIMVGDLLNFNDERGKVFEIIIQFAAILAVCWEYRAKIMAVVSGIPSQKPAQRFTVNLLIAFLPAAVLGLLFAKAIKEHLFAPVPVAMAFIVGGLIILWAEKRKHTITVETADDMSWKDALKVGCAQTLALIPGTSRSGATIIGGLLFGLSRKAATEFSFFLAIPTLFGATVYEVVKYRHLFHAHDWSLFLAGGLASFVSAFLCVRWLLRFISHHDFTVFAWYRIAFGLVVLATYYSGLVHWSAE</sequence>
<dbReference type="Pfam" id="PF02673">
    <property type="entry name" value="BacA"/>
    <property type="match status" value="1"/>
</dbReference>
<name>A0A1J5TA78_9ZZZZ</name>
<dbReference type="AlphaFoldDB" id="A0A1J5TA78"/>
<gene>
    <name evidence="13" type="primary">uppP_2</name>
    <name evidence="13" type="ORF">GALL_28560</name>
</gene>
<dbReference type="NCBIfam" id="NF001390">
    <property type="entry name" value="PRK00281.1-4"/>
    <property type="match status" value="1"/>
</dbReference>
<keyword evidence="6 12" id="KW-0812">Transmembrane</keyword>
<feature type="transmembrane region" description="Helical" evidence="12">
    <location>
        <begin position="108"/>
        <end position="129"/>
    </location>
</feature>
<dbReference type="PANTHER" id="PTHR30622:SF3">
    <property type="entry name" value="UNDECAPRENYL-DIPHOSPHATASE"/>
    <property type="match status" value="1"/>
</dbReference>
<feature type="transmembrane region" description="Helical" evidence="12">
    <location>
        <begin position="187"/>
        <end position="205"/>
    </location>
</feature>
<dbReference type="HAMAP" id="MF_01006">
    <property type="entry name" value="Undec_diphosphatase"/>
    <property type="match status" value="1"/>
</dbReference>
<feature type="transmembrane region" description="Helical" evidence="12">
    <location>
        <begin position="217"/>
        <end position="238"/>
    </location>
</feature>
<evidence type="ECO:0000256" key="11">
    <source>
        <dbReference type="ARBA" id="ARBA00047594"/>
    </source>
</evidence>
<keyword evidence="8 12" id="KW-1133">Transmembrane helix</keyword>
<dbReference type="GO" id="GO:0005886">
    <property type="term" value="C:plasma membrane"/>
    <property type="evidence" value="ECO:0007669"/>
    <property type="project" value="UniProtKB-SubCell"/>
</dbReference>
<evidence type="ECO:0000256" key="6">
    <source>
        <dbReference type="ARBA" id="ARBA00022692"/>
    </source>
</evidence>
<keyword evidence="5" id="KW-1003">Cell membrane</keyword>
<keyword evidence="9 12" id="KW-0472">Membrane</keyword>
<evidence type="ECO:0000256" key="5">
    <source>
        <dbReference type="ARBA" id="ARBA00022475"/>
    </source>
</evidence>
<dbReference type="EMBL" id="MLJW01000006">
    <property type="protein sequence ID" value="OIR17035.1"/>
    <property type="molecule type" value="Genomic_DNA"/>
</dbReference>
<dbReference type="NCBIfam" id="TIGR00753">
    <property type="entry name" value="undec_PP_bacA"/>
    <property type="match status" value="1"/>
</dbReference>
<evidence type="ECO:0000256" key="3">
    <source>
        <dbReference type="ARBA" id="ARBA00012374"/>
    </source>
</evidence>
<feature type="transmembrane region" description="Helical" evidence="12">
    <location>
        <begin position="83"/>
        <end position="102"/>
    </location>
</feature>
<dbReference type="NCBIfam" id="NF001389">
    <property type="entry name" value="PRK00281.1-2"/>
    <property type="match status" value="1"/>
</dbReference>
<evidence type="ECO:0000256" key="12">
    <source>
        <dbReference type="SAM" id="Phobius"/>
    </source>
</evidence>
<evidence type="ECO:0000256" key="7">
    <source>
        <dbReference type="ARBA" id="ARBA00022801"/>
    </source>
</evidence>
<comment type="caution">
    <text evidence="13">The sequence shown here is derived from an EMBL/GenBank/DDBJ whole genome shotgun (WGS) entry which is preliminary data.</text>
</comment>
<proteinExistence type="inferred from homology"/>
<evidence type="ECO:0000313" key="13">
    <source>
        <dbReference type="EMBL" id="OIR17035.1"/>
    </source>
</evidence>
<accession>A0A1J5TA78</accession>